<feature type="compositionally biased region" description="Basic and acidic residues" evidence="1">
    <location>
        <begin position="117"/>
        <end position="126"/>
    </location>
</feature>
<sequence>MGFLSEKGVLQLQSENGVSCHALPLSTQPEEHNSTVTVRKSSVKPITLVVLDHGRLTNGESQGCLSDGSIYGRGIQTRLFRRPIIWVDDFSSENSAQCSTHSLDSSMSDFESTANHLETERTDNIE</sequence>
<dbReference type="AlphaFoldDB" id="A0AAP0PHM0"/>
<reference evidence="2 3" key="1">
    <citation type="submission" date="2024-01" db="EMBL/GenBank/DDBJ databases">
        <title>Genome assemblies of Stephania.</title>
        <authorList>
            <person name="Yang L."/>
        </authorList>
    </citation>
    <scope>NUCLEOTIDE SEQUENCE [LARGE SCALE GENOMIC DNA]</scope>
    <source>
        <strain evidence="2">QJT</strain>
        <tissue evidence="2">Leaf</tissue>
    </source>
</reference>
<evidence type="ECO:0000256" key="1">
    <source>
        <dbReference type="SAM" id="MobiDB-lite"/>
    </source>
</evidence>
<proteinExistence type="predicted"/>
<evidence type="ECO:0000313" key="2">
    <source>
        <dbReference type="EMBL" id="KAK9144292.1"/>
    </source>
</evidence>
<dbReference type="Proteomes" id="UP001417504">
    <property type="component" value="Unassembled WGS sequence"/>
</dbReference>
<feature type="region of interest" description="Disordered" evidence="1">
    <location>
        <begin position="95"/>
        <end position="126"/>
    </location>
</feature>
<dbReference type="EMBL" id="JBBNAE010000002">
    <property type="protein sequence ID" value="KAK9144292.1"/>
    <property type="molecule type" value="Genomic_DNA"/>
</dbReference>
<accession>A0AAP0PHM0</accession>
<name>A0AAP0PHM0_9MAGN</name>
<organism evidence="2 3">
    <name type="scientific">Stephania japonica</name>
    <dbReference type="NCBI Taxonomy" id="461633"/>
    <lineage>
        <taxon>Eukaryota</taxon>
        <taxon>Viridiplantae</taxon>
        <taxon>Streptophyta</taxon>
        <taxon>Embryophyta</taxon>
        <taxon>Tracheophyta</taxon>
        <taxon>Spermatophyta</taxon>
        <taxon>Magnoliopsida</taxon>
        <taxon>Ranunculales</taxon>
        <taxon>Menispermaceae</taxon>
        <taxon>Menispermoideae</taxon>
        <taxon>Cissampelideae</taxon>
        <taxon>Stephania</taxon>
    </lineage>
</organism>
<gene>
    <name evidence="2" type="ORF">Sjap_004195</name>
</gene>
<protein>
    <submittedName>
        <fullName evidence="2">Uncharacterized protein</fullName>
    </submittedName>
</protein>
<feature type="compositionally biased region" description="Polar residues" evidence="1">
    <location>
        <begin position="95"/>
        <end position="116"/>
    </location>
</feature>
<comment type="caution">
    <text evidence="2">The sequence shown here is derived from an EMBL/GenBank/DDBJ whole genome shotgun (WGS) entry which is preliminary data.</text>
</comment>
<evidence type="ECO:0000313" key="3">
    <source>
        <dbReference type="Proteomes" id="UP001417504"/>
    </source>
</evidence>
<keyword evidence="3" id="KW-1185">Reference proteome</keyword>